<evidence type="ECO:0000259" key="6">
    <source>
        <dbReference type="PROSITE" id="PS51898"/>
    </source>
</evidence>
<dbReference type="AlphaFoldDB" id="A0A0A7I3B4"/>
<reference evidence="7 8" key="1">
    <citation type="journal article" date="2015" name="Genome Announc.">
        <title>Complete and Assembled Genome Sequence of Bifidobacterium kashiwanohense PV20-2, Isolated from the Feces of an Anemic Kenyan Infant.</title>
        <authorList>
            <person name="Vazquez-Gutierrez P."/>
            <person name="Lacroix C."/>
            <person name="Chassard C."/>
            <person name="Klumpp J."/>
            <person name="Jans C."/>
            <person name="Stevens M.J."/>
        </authorList>
    </citation>
    <scope>NUCLEOTIDE SEQUENCE [LARGE SCALE GENOMIC DNA]</scope>
    <source>
        <strain evidence="7 8">PV20-2</strain>
    </source>
</reference>
<dbReference type="PROSITE" id="PS51898">
    <property type="entry name" value="TYR_RECOMBINASE"/>
    <property type="match status" value="1"/>
</dbReference>
<dbReference type="SUPFAM" id="SSF56349">
    <property type="entry name" value="DNA breaking-rejoining enzymes"/>
    <property type="match status" value="1"/>
</dbReference>
<keyword evidence="4" id="KW-0175">Coiled coil</keyword>
<evidence type="ECO:0000313" key="7">
    <source>
        <dbReference type="EMBL" id="AIZ14778.1"/>
    </source>
</evidence>
<organism evidence="7 8">
    <name type="scientific">Bifidobacterium catenulatum PV20-2</name>
    <dbReference type="NCBI Taxonomy" id="1447716"/>
    <lineage>
        <taxon>Bacteria</taxon>
        <taxon>Bacillati</taxon>
        <taxon>Actinomycetota</taxon>
        <taxon>Actinomycetes</taxon>
        <taxon>Bifidobacteriales</taxon>
        <taxon>Bifidobacteriaceae</taxon>
        <taxon>Bifidobacterium</taxon>
    </lineage>
</organism>
<proteinExistence type="inferred from homology"/>
<protein>
    <submittedName>
        <fullName evidence="7">Integrase</fullName>
    </submittedName>
</protein>
<name>A0A0A7I3B4_9BIFI</name>
<dbReference type="PANTHER" id="PTHR30349:SF64">
    <property type="entry name" value="PROPHAGE INTEGRASE INTD-RELATED"/>
    <property type="match status" value="1"/>
</dbReference>
<evidence type="ECO:0000256" key="2">
    <source>
        <dbReference type="ARBA" id="ARBA00023125"/>
    </source>
</evidence>
<dbReference type="EMBL" id="CP007456">
    <property type="protein sequence ID" value="AIZ14778.1"/>
    <property type="molecule type" value="Genomic_DNA"/>
</dbReference>
<dbReference type="Gene3D" id="1.10.443.10">
    <property type="entry name" value="Intergrase catalytic core"/>
    <property type="match status" value="1"/>
</dbReference>
<dbReference type="OrthoDB" id="1822491at2"/>
<keyword evidence="2" id="KW-0238">DNA-binding</keyword>
<dbReference type="Gene3D" id="1.10.150.130">
    <property type="match status" value="1"/>
</dbReference>
<evidence type="ECO:0000256" key="4">
    <source>
        <dbReference type="SAM" id="Coils"/>
    </source>
</evidence>
<feature type="domain" description="Tyr recombinase" evidence="6">
    <location>
        <begin position="198"/>
        <end position="393"/>
    </location>
</feature>
<dbReference type="Proteomes" id="UP000030625">
    <property type="component" value="Chromosome"/>
</dbReference>
<evidence type="ECO:0000256" key="1">
    <source>
        <dbReference type="ARBA" id="ARBA00008857"/>
    </source>
</evidence>
<dbReference type="KEGG" id="bka:AH68_06715"/>
<feature type="region of interest" description="Disordered" evidence="5">
    <location>
        <begin position="172"/>
        <end position="203"/>
    </location>
</feature>
<evidence type="ECO:0000256" key="3">
    <source>
        <dbReference type="ARBA" id="ARBA00023172"/>
    </source>
</evidence>
<dbReference type="InterPro" id="IPR011010">
    <property type="entry name" value="DNA_brk_join_enz"/>
</dbReference>
<dbReference type="GO" id="GO:0015074">
    <property type="term" value="P:DNA integration"/>
    <property type="evidence" value="ECO:0007669"/>
    <property type="project" value="InterPro"/>
</dbReference>
<dbReference type="STRING" id="1447716.AH68_06715"/>
<dbReference type="InterPro" id="IPR013762">
    <property type="entry name" value="Integrase-like_cat_sf"/>
</dbReference>
<dbReference type="InterPro" id="IPR050090">
    <property type="entry name" value="Tyrosine_recombinase_XerCD"/>
</dbReference>
<dbReference type="RefSeq" id="WP_032744195.1">
    <property type="nucleotide sequence ID" value="NZ_CP007456.1"/>
</dbReference>
<dbReference type="CDD" id="cd01189">
    <property type="entry name" value="INT_ICEBs1_C_like"/>
    <property type="match status" value="1"/>
</dbReference>
<comment type="similarity">
    <text evidence="1">Belongs to the 'phage' integrase family.</text>
</comment>
<dbReference type="HOGENOM" id="CLU_027562_51_0_11"/>
<dbReference type="PANTHER" id="PTHR30349">
    <property type="entry name" value="PHAGE INTEGRASE-RELATED"/>
    <property type="match status" value="1"/>
</dbReference>
<keyword evidence="3" id="KW-0233">DNA recombination</keyword>
<dbReference type="GO" id="GO:0003677">
    <property type="term" value="F:DNA binding"/>
    <property type="evidence" value="ECO:0007669"/>
    <property type="project" value="UniProtKB-KW"/>
</dbReference>
<gene>
    <name evidence="7" type="ORF">AH68_06715</name>
</gene>
<feature type="coiled-coil region" evidence="4">
    <location>
        <begin position="412"/>
        <end position="439"/>
    </location>
</feature>
<evidence type="ECO:0000256" key="5">
    <source>
        <dbReference type="SAM" id="MobiDB-lite"/>
    </source>
</evidence>
<evidence type="ECO:0000313" key="8">
    <source>
        <dbReference type="Proteomes" id="UP000030625"/>
    </source>
</evidence>
<dbReference type="GO" id="GO:0006310">
    <property type="term" value="P:DNA recombination"/>
    <property type="evidence" value="ECO:0007669"/>
    <property type="project" value="UniProtKB-KW"/>
</dbReference>
<sequence length="447" mass="51770">MSNGDRKRRKWGCVVACKDADGRIVSWQARYQSPVNPRQRIYRRFGLEFQTEAYRWLDEEHALVIDHKKGIRRWTHPSARTMHGRVLFSSYATRFVANLRKKDGSELSGRSKRIQKAALDKLLPWFGETPMCDITEEFVNEWYAKACDEVRPSALEHAVWLLKRLMRAATERQPDGGPPLLSSNPCNLVTRKRPSKRREQAPMTRQEIDTLVEGFPEYYRLSIHLALLVGGLRIGEVCGLQLRDIDLDHRLLYVRHSVTQGPDDLGEYRLDETKTPESHRVVPIPAPVCRLIREHIDRFCPDRDPDTMLFHAIRHPERVLNPTTIQRQFRTARKRINREDVTFHSLRATHATMFMIQGGTLRETMDELGHVDVDVAVRCYQRVVPRHRRDVAERLALEYLPAGDPAGIKAQIAQKEEEIDQLRQTVAGLRRRLEELEDDGDGRSQSG</sequence>
<dbReference type="InterPro" id="IPR002104">
    <property type="entry name" value="Integrase_catalytic"/>
</dbReference>
<accession>A0A0A7I3B4</accession>
<dbReference type="InterPro" id="IPR010998">
    <property type="entry name" value="Integrase_recombinase_N"/>
</dbReference>
<dbReference type="Pfam" id="PF00589">
    <property type="entry name" value="Phage_integrase"/>
    <property type="match status" value="1"/>
</dbReference>